<keyword evidence="3 10" id="KW-0444">Lipid biosynthesis</keyword>
<dbReference type="Pfam" id="PF02504">
    <property type="entry name" value="FA_synthesis"/>
    <property type="match status" value="1"/>
</dbReference>
<sequence>MSSAPIRIAIDCMGGDVGLPVTVAAAYQVAQRHPDTCFLLTGDTAAIQAQLDGLGCTRTDWYELLPASEVVTMDDPVEVALRRKKDSSMRVAVQAVKDGHAHACVSAGNTGAWMAISRYVLKTLDGIDRPAIATSIPNQKGGATTMLDLGANVDCTAEHLLQFAIMGTALVTALYGRPRPTVGLLNIGEEVIKGNEVVKQAAELLRGSGLNFYGNVEGDDICKGTVDVIVCDGFVGNVVLKSIEGLARMVSQMMHAEFKRDVLSMAAGAVARPVLNRFRDKVDNRRYNGAALLGLRGIVIKSHGSADVYAFGNALVRAREAVHNGLLAGTTATVDHLRQSLQAAAASQAKISHELSSPYKPGA</sequence>
<accession>A0A2U1CSE1</accession>
<keyword evidence="6 10" id="KW-0594">Phospholipid biosynthesis</keyword>
<evidence type="ECO:0000256" key="6">
    <source>
        <dbReference type="ARBA" id="ARBA00023209"/>
    </source>
</evidence>
<keyword evidence="4 10" id="KW-0808">Transferase</keyword>
<comment type="catalytic activity">
    <reaction evidence="1 10">
        <text>a fatty acyl-[ACP] + phosphate = an acyl phosphate + holo-[ACP]</text>
        <dbReference type="Rhea" id="RHEA:42292"/>
        <dbReference type="Rhea" id="RHEA-COMP:9685"/>
        <dbReference type="Rhea" id="RHEA-COMP:14125"/>
        <dbReference type="ChEBI" id="CHEBI:43474"/>
        <dbReference type="ChEBI" id="CHEBI:59918"/>
        <dbReference type="ChEBI" id="CHEBI:64479"/>
        <dbReference type="ChEBI" id="CHEBI:138651"/>
        <dbReference type="EC" id="2.3.1.274"/>
    </reaction>
</comment>
<dbReference type="RefSeq" id="WP_116517771.1">
    <property type="nucleotide sequence ID" value="NZ_JACCEX010000001.1"/>
</dbReference>
<evidence type="ECO:0000256" key="10">
    <source>
        <dbReference type="HAMAP-Rule" id="MF_00019"/>
    </source>
</evidence>
<name>A0A2U1CSE1_9BURK</name>
<dbReference type="OrthoDB" id="9806408at2"/>
<dbReference type="GO" id="GO:0043811">
    <property type="term" value="F:phosphate:acyl-[acyl carrier protein] acyltransferase activity"/>
    <property type="evidence" value="ECO:0007669"/>
    <property type="project" value="UniProtKB-UniRule"/>
</dbReference>
<dbReference type="AlphaFoldDB" id="A0A2U1CSE1"/>
<dbReference type="InterPro" id="IPR012281">
    <property type="entry name" value="Phospholipid_synth_PlsX-like"/>
</dbReference>
<evidence type="ECO:0000256" key="8">
    <source>
        <dbReference type="ARBA" id="ARBA00024069"/>
    </source>
</evidence>
<dbReference type="UniPathway" id="UPA00085"/>
<dbReference type="PANTHER" id="PTHR30100:SF1">
    <property type="entry name" value="PHOSPHATE ACYLTRANSFERASE"/>
    <property type="match status" value="1"/>
</dbReference>
<dbReference type="NCBIfam" id="TIGR00182">
    <property type="entry name" value="plsX"/>
    <property type="match status" value="1"/>
</dbReference>
<comment type="subcellular location">
    <subcellularLocation>
        <location evidence="10">Cytoplasm</location>
    </subcellularLocation>
    <text evidence="10">Associated with the membrane possibly through PlsY.</text>
</comment>
<comment type="caution">
    <text evidence="11">The sequence shown here is derived from an EMBL/GenBank/DDBJ whole genome shotgun (WGS) entry which is preliminary data.</text>
</comment>
<keyword evidence="11" id="KW-0012">Acyltransferase</keyword>
<dbReference type="SUPFAM" id="SSF53659">
    <property type="entry name" value="Isocitrate/Isopropylmalate dehydrogenase-like"/>
    <property type="match status" value="1"/>
</dbReference>
<comment type="function">
    <text evidence="10">Catalyzes the reversible formation of acyl-phosphate (acyl-PO(4)) from acyl-[acyl-carrier-protein] (acyl-ACP). This enzyme utilizes acyl-ACP as fatty acyl donor, but not acyl-CoA.</text>
</comment>
<reference evidence="11 12" key="1">
    <citation type="submission" date="2018-04" db="EMBL/GenBank/DDBJ databases">
        <title>Genomic Encyclopedia of Type Strains, Phase IV (KMG-IV): sequencing the most valuable type-strain genomes for metagenomic binning, comparative biology and taxonomic classification.</title>
        <authorList>
            <person name="Goeker M."/>
        </authorList>
    </citation>
    <scope>NUCLEOTIDE SEQUENCE [LARGE SCALE GENOMIC DNA]</scope>
    <source>
        <strain evidence="11 12">DSM 10065</strain>
    </source>
</reference>
<organism evidence="11 12">
    <name type="scientific">Pusillimonas noertemannii</name>
    <dbReference type="NCBI Taxonomy" id="305977"/>
    <lineage>
        <taxon>Bacteria</taxon>
        <taxon>Pseudomonadati</taxon>
        <taxon>Pseudomonadota</taxon>
        <taxon>Betaproteobacteria</taxon>
        <taxon>Burkholderiales</taxon>
        <taxon>Alcaligenaceae</taxon>
        <taxon>Pusillimonas</taxon>
    </lineage>
</organism>
<evidence type="ECO:0000256" key="2">
    <source>
        <dbReference type="ARBA" id="ARBA00022490"/>
    </source>
</evidence>
<dbReference type="GO" id="GO:0008654">
    <property type="term" value="P:phospholipid biosynthetic process"/>
    <property type="evidence" value="ECO:0007669"/>
    <property type="project" value="UniProtKB-KW"/>
</dbReference>
<dbReference type="EC" id="2.3.1.274" evidence="8 10"/>
<dbReference type="EMBL" id="QEKO01000001">
    <property type="protein sequence ID" value="PVY68744.1"/>
    <property type="molecule type" value="Genomic_DNA"/>
</dbReference>
<evidence type="ECO:0000256" key="7">
    <source>
        <dbReference type="ARBA" id="ARBA00023264"/>
    </source>
</evidence>
<dbReference type="InterPro" id="IPR003664">
    <property type="entry name" value="FA_synthesis"/>
</dbReference>
<evidence type="ECO:0000256" key="9">
    <source>
        <dbReference type="ARBA" id="ARBA00046608"/>
    </source>
</evidence>
<keyword evidence="7 10" id="KW-1208">Phospholipid metabolism</keyword>
<keyword evidence="2 10" id="KW-0963">Cytoplasm</keyword>
<comment type="pathway">
    <text evidence="10">Lipid metabolism; phospholipid metabolism.</text>
</comment>
<evidence type="ECO:0000313" key="12">
    <source>
        <dbReference type="Proteomes" id="UP000246145"/>
    </source>
</evidence>
<dbReference type="PANTHER" id="PTHR30100">
    <property type="entry name" value="FATTY ACID/PHOSPHOLIPID SYNTHESIS PROTEIN PLSX"/>
    <property type="match status" value="1"/>
</dbReference>
<evidence type="ECO:0000256" key="3">
    <source>
        <dbReference type="ARBA" id="ARBA00022516"/>
    </source>
</evidence>
<proteinExistence type="inferred from homology"/>
<comment type="subunit">
    <text evidence="9 10">Homodimer. Probably interacts with PlsY.</text>
</comment>
<evidence type="ECO:0000256" key="1">
    <source>
        <dbReference type="ARBA" id="ARBA00001232"/>
    </source>
</evidence>
<gene>
    <name evidence="10" type="primary">plsX</name>
    <name evidence="11" type="ORF">C7440_1155</name>
</gene>
<comment type="similarity">
    <text evidence="10">Belongs to the PlsX family.</text>
</comment>
<keyword evidence="12" id="KW-1185">Reference proteome</keyword>
<dbReference type="GO" id="GO:0005737">
    <property type="term" value="C:cytoplasm"/>
    <property type="evidence" value="ECO:0007669"/>
    <property type="project" value="UniProtKB-SubCell"/>
</dbReference>
<dbReference type="HAMAP" id="MF_00019">
    <property type="entry name" value="PlsX"/>
    <property type="match status" value="1"/>
</dbReference>
<evidence type="ECO:0000313" key="11">
    <source>
        <dbReference type="EMBL" id="PVY68744.1"/>
    </source>
</evidence>
<evidence type="ECO:0000256" key="4">
    <source>
        <dbReference type="ARBA" id="ARBA00022679"/>
    </source>
</evidence>
<dbReference type="GO" id="GO:0006633">
    <property type="term" value="P:fatty acid biosynthetic process"/>
    <property type="evidence" value="ECO:0007669"/>
    <property type="project" value="UniProtKB-UniRule"/>
</dbReference>
<dbReference type="Proteomes" id="UP000246145">
    <property type="component" value="Unassembled WGS sequence"/>
</dbReference>
<keyword evidence="5 10" id="KW-0443">Lipid metabolism</keyword>
<evidence type="ECO:0000256" key="5">
    <source>
        <dbReference type="ARBA" id="ARBA00023098"/>
    </source>
</evidence>
<dbReference type="STRING" id="1231391.GCA_000308195_02176"/>
<dbReference type="PIRSF" id="PIRSF002465">
    <property type="entry name" value="Phsphlp_syn_PlsX"/>
    <property type="match status" value="1"/>
</dbReference>
<dbReference type="Gene3D" id="3.40.718.10">
    <property type="entry name" value="Isopropylmalate Dehydrogenase"/>
    <property type="match status" value="1"/>
</dbReference>
<protein>
    <recommendedName>
        <fullName evidence="8 10">Phosphate acyltransferase</fullName>
        <ecNumber evidence="8 10">2.3.1.274</ecNumber>
    </recommendedName>
    <alternativeName>
        <fullName evidence="10">Acyl-ACP phosphotransacylase</fullName>
    </alternativeName>
    <alternativeName>
        <fullName evidence="10">Acyl-[acyl-carrier-protein]--phosphate acyltransferase</fullName>
    </alternativeName>
    <alternativeName>
        <fullName evidence="10">Phosphate-acyl-ACP acyltransferase</fullName>
    </alternativeName>
</protein>